<dbReference type="Proteomes" id="UP001177003">
    <property type="component" value="Chromosome 6"/>
</dbReference>
<proteinExistence type="predicted"/>
<evidence type="ECO:0000313" key="3">
    <source>
        <dbReference type="Proteomes" id="UP001177003"/>
    </source>
</evidence>
<protein>
    <submittedName>
        <fullName evidence="2">Uncharacterized protein</fullName>
    </submittedName>
</protein>
<accession>A0AA36ED25</accession>
<evidence type="ECO:0000313" key="2">
    <source>
        <dbReference type="EMBL" id="CAI9291042.1"/>
    </source>
</evidence>
<organism evidence="2 3">
    <name type="scientific">Lactuca saligna</name>
    <name type="common">Willowleaf lettuce</name>
    <dbReference type="NCBI Taxonomy" id="75948"/>
    <lineage>
        <taxon>Eukaryota</taxon>
        <taxon>Viridiplantae</taxon>
        <taxon>Streptophyta</taxon>
        <taxon>Embryophyta</taxon>
        <taxon>Tracheophyta</taxon>
        <taxon>Spermatophyta</taxon>
        <taxon>Magnoliopsida</taxon>
        <taxon>eudicotyledons</taxon>
        <taxon>Gunneridae</taxon>
        <taxon>Pentapetalae</taxon>
        <taxon>asterids</taxon>
        <taxon>campanulids</taxon>
        <taxon>Asterales</taxon>
        <taxon>Asteraceae</taxon>
        <taxon>Cichorioideae</taxon>
        <taxon>Cichorieae</taxon>
        <taxon>Lactucinae</taxon>
        <taxon>Lactuca</taxon>
    </lineage>
</organism>
<reference evidence="2" key="1">
    <citation type="submission" date="2023-04" db="EMBL/GenBank/DDBJ databases">
        <authorList>
            <person name="Vijverberg K."/>
            <person name="Xiong W."/>
            <person name="Schranz E."/>
        </authorList>
    </citation>
    <scope>NUCLEOTIDE SEQUENCE</scope>
</reference>
<gene>
    <name evidence="2" type="ORF">LSALG_LOCUS30206</name>
</gene>
<feature type="region of interest" description="Disordered" evidence="1">
    <location>
        <begin position="31"/>
        <end position="57"/>
    </location>
</feature>
<keyword evidence="3" id="KW-1185">Reference proteome</keyword>
<dbReference type="AlphaFoldDB" id="A0AA36ED25"/>
<sequence length="261" mass="29068">MDKRISKKQKKHRNLIINEDSMDEEVVLESPFGNDKVDSSPVRGSPINSNFEAIGNPGGNVEACKVNTTTNHGEQTKNSTPEKTIVTPLRESTTKSIFKEVRTSGITAKTSNMDANVSTGEGVSNKEVQEGPKTISDDEIDDGEFVGSFVDIQFNSEEEKIHDDMLISGKQFQILNRKLNPLLQLQADAGGKHSVSGIEVDVMLKAQEHRLQNKFHQMDKCNDVQIKVESVSFNGALKDLKTVSRKHMFFLLKMLGLFEKM</sequence>
<evidence type="ECO:0000256" key="1">
    <source>
        <dbReference type="SAM" id="MobiDB-lite"/>
    </source>
</evidence>
<dbReference type="EMBL" id="OX465082">
    <property type="protein sequence ID" value="CAI9291042.1"/>
    <property type="molecule type" value="Genomic_DNA"/>
</dbReference>
<name>A0AA36ED25_LACSI</name>